<keyword evidence="1" id="KW-0472">Membrane</keyword>
<proteinExistence type="predicted"/>
<evidence type="ECO:0000313" key="2">
    <source>
        <dbReference type="EMBL" id="QHT31618.1"/>
    </source>
</evidence>
<organism evidence="2">
    <name type="scientific">viral metagenome</name>
    <dbReference type="NCBI Taxonomy" id="1070528"/>
    <lineage>
        <taxon>unclassified sequences</taxon>
        <taxon>metagenomes</taxon>
        <taxon>organismal metagenomes</taxon>
    </lineage>
</organism>
<keyword evidence="1" id="KW-1133">Transmembrane helix</keyword>
<dbReference type="AlphaFoldDB" id="A0A6C0ERL4"/>
<protein>
    <submittedName>
        <fullName evidence="2">Uncharacterized protein</fullName>
    </submittedName>
</protein>
<reference evidence="2" key="1">
    <citation type="journal article" date="2020" name="Nature">
        <title>Giant virus diversity and host interactions through global metagenomics.</title>
        <authorList>
            <person name="Schulz F."/>
            <person name="Roux S."/>
            <person name="Paez-Espino D."/>
            <person name="Jungbluth S."/>
            <person name="Walsh D.A."/>
            <person name="Denef V.J."/>
            <person name="McMahon K.D."/>
            <person name="Konstantinidis K.T."/>
            <person name="Eloe-Fadrosh E.A."/>
            <person name="Kyrpides N.C."/>
            <person name="Woyke T."/>
        </authorList>
    </citation>
    <scope>NUCLEOTIDE SEQUENCE</scope>
    <source>
        <strain evidence="2">GVMAG-M-3300009155-48</strain>
    </source>
</reference>
<keyword evidence="1" id="KW-0812">Transmembrane</keyword>
<name>A0A6C0ERL4_9ZZZZ</name>
<sequence length="149" mass="17015">MNDLSNEYNIVMSEIKNLTVAYNPNDFYYYSAPSLVDADFNSVLKINKDSTLDNTTCDTIIDANVTDKNIDCRNYTGFSDNNILAACYDRELCINRKNAMKISELQTNHDGADIRNIDINVDYNRELLKSYNLAIGSLGVLTLFYFLYK</sequence>
<dbReference type="EMBL" id="MN738924">
    <property type="protein sequence ID" value="QHT31618.1"/>
    <property type="molecule type" value="Genomic_DNA"/>
</dbReference>
<evidence type="ECO:0000256" key="1">
    <source>
        <dbReference type="SAM" id="Phobius"/>
    </source>
</evidence>
<accession>A0A6C0ERL4</accession>
<feature type="transmembrane region" description="Helical" evidence="1">
    <location>
        <begin position="131"/>
        <end position="148"/>
    </location>
</feature>